<keyword evidence="5 10" id="KW-0552">Olfaction</keyword>
<evidence type="ECO:0000256" key="7">
    <source>
        <dbReference type="ARBA" id="ARBA00023136"/>
    </source>
</evidence>
<keyword evidence="4 10" id="KW-0812">Transmembrane</keyword>
<dbReference type="GO" id="GO:0005549">
    <property type="term" value="F:odorant binding"/>
    <property type="evidence" value="ECO:0007669"/>
    <property type="project" value="InterPro"/>
</dbReference>
<dbReference type="GO" id="GO:0007165">
    <property type="term" value="P:signal transduction"/>
    <property type="evidence" value="ECO:0007669"/>
    <property type="project" value="UniProtKB-KW"/>
</dbReference>
<evidence type="ECO:0000256" key="6">
    <source>
        <dbReference type="ARBA" id="ARBA00022989"/>
    </source>
</evidence>
<evidence type="ECO:0000256" key="10">
    <source>
        <dbReference type="RuleBase" id="RU351113"/>
    </source>
</evidence>
<dbReference type="PANTHER" id="PTHR21137">
    <property type="entry name" value="ODORANT RECEPTOR"/>
    <property type="match status" value="1"/>
</dbReference>
<evidence type="ECO:0000256" key="2">
    <source>
        <dbReference type="ARBA" id="ARBA00022475"/>
    </source>
</evidence>
<keyword evidence="8 10" id="KW-0675">Receptor</keyword>
<accession>A0A9N9QC34</accession>
<evidence type="ECO:0000256" key="3">
    <source>
        <dbReference type="ARBA" id="ARBA00022606"/>
    </source>
</evidence>
<feature type="transmembrane region" description="Helical" evidence="10">
    <location>
        <begin position="198"/>
        <end position="222"/>
    </location>
</feature>
<dbReference type="Proteomes" id="UP001152799">
    <property type="component" value="Chromosome 2"/>
</dbReference>
<dbReference type="OrthoDB" id="8117390at2759"/>
<dbReference type="GO" id="GO:0004984">
    <property type="term" value="F:olfactory receptor activity"/>
    <property type="evidence" value="ECO:0007669"/>
    <property type="project" value="InterPro"/>
</dbReference>
<keyword evidence="3 10" id="KW-0716">Sensory transduction</keyword>
<feature type="transmembrane region" description="Helical" evidence="10">
    <location>
        <begin position="74"/>
        <end position="94"/>
    </location>
</feature>
<evidence type="ECO:0000256" key="4">
    <source>
        <dbReference type="ARBA" id="ARBA00022692"/>
    </source>
</evidence>
<feature type="transmembrane region" description="Helical" evidence="10">
    <location>
        <begin position="36"/>
        <end position="54"/>
    </location>
</feature>
<keyword evidence="12" id="KW-1185">Reference proteome</keyword>
<name>A0A9N9QC34_9CUCU</name>
<evidence type="ECO:0000256" key="8">
    <source>
        <dbReference type="ARBA" id="ARBA00023170"/>
    </source>
</evidence>
<dbReference type="GO" id="GO:0005886">
    <property type="term" value="C:plasma membrane"/>
    <property type="evidence" value="ECO:0007669"/>
    <property type="project" value="UniProtKB-SubCell"/>
</dbReference>
<dbReference type="PANTHER" id="PTHR21137:SF35">
    <property type="entry name" value="ODORANT RECEPTOR 19A-RELATED"/>
    <property type="match status" value="1"/>
</dbReference>
<reference evidence="11" key="1">
    <citation type="submission" date="2022-01" db="EMBL/GenBank/DDBJ databases">
        <authorList>
            <person name="King R."/>
        </authorList>
    </citation>
    <scope>NUCLEOTIDE SEQUENCE</scope>
</reference>
<comment type="subcellular location">
    <subcellularLocation>
        <location evidence="1 10">Cell membrane</location>
        <topology evidence="1 10">Multi-pass membrane protein</topology>
    </subcellularLocation>
</comment>
<keyword evidence="9 10" id="KW-0807">Transducer</keyword>
<gene>
    <name evidence="11" type="ORF">CEUTPL_LOCUS4819</name>
</gene>
<dbReference type="InterPro" id="IPR004117">
    <property type="entry name" value="7tm6_olfct_rcpt"/>
</dbReference>
<comment type="caution">
    <text evidence="10">Lacks conserved residue(s) required for the propagation of feature annotation.</text>
</comment>
<dbReference type="Pfam" id="PF02949">
    <property type="entry name" value="7tm_6"/>
    <property type="match status" value="2"/>
</dbReference>
<evidence type="ECO:0000313" key="11">
    <source>
        <dbReference type="EMBL" id="CAG9764174.1"/>
    </source>
</evidence>
<keyword evidence="7 10" id="KW-0472">Membrane</keyword>
<protein>
    <recommendedName>
        <fullName evidence="10">Odorant receptor</fullName>
    </recommendedName>
</protein>
<comment type="similarity">
    <text evidence="10">Belongs to the insect chemoreceptor superfamily. Heteromeric odorant receptor channel (TC 1.A.69) family.</text>
</comment>
<keyword evidence="6 10" id="KW-1133">Transmembrane helix</keyword>
<dbReference type="EMBL" id="OU892278">
    <property type="protein sequence ID" value="CAG9764174.1"/>
    <property type="molecule type" value="Genomic_DNA"/>
</dbReference>
<proteinExistence type="inferred from homology"/>
<sequence>MSNQENNQQLIGWSKIVMINTGFWKRPISEIKSVQLCFQVYSVLAKLAYISLWILTTVELIRMFLNDYPDQIKFQALSIVASCTIIGSKTLIYLKYDVMEMFHDVIEKEKEVWRSSSEEIKNLYRAKIRVCKAYMLTLCGFTAISLSYFELAGAFAMVELKHQNLISNQTIEPNFMYLTFFPRDKLGNLYLTFSLQTIWSWAGFNFNGMTHMVFLTLVSYSASQLEMLQVKLKNFIGPGDFIADAKYNETISVLKNLIDEHKYIIGFVQHLNDCTKYVILMEYGLSSLNMASVALNLIQSEAVADALYDSRWHLLKKDGKQMVQIMIARAQRPLTLTIGNFGPMTTNSAVLVVKAAYSYVSVFN</sequence>
<evidence type="ECO:0000313" key="12">
    <source>
        <dbReference type="Proteomes" id="UP001152799"/>
    </source>
</evidence>
<feature type="transmembrane region" description="Helical" evidence="10">
    <location>
        <begin position="133"/>
        <end position="158"/>
    </location>
</feature>
<evidence type="ECO:0000256" key="5">
    <source>
        <dbReference type="ARBA" id="ARBA00022725"/>
    </source>
</evidence>
<keyword evidence="2" id="KW-1003">Cell membrane</keyword>
<dbReference type="AlphaFoldDB" id="A0A9N9QC34"/>
<organism evidence="11 12">
    <name type="scientific">Ceutorhynchus assimilis</name>
    <name type="common">cabbage seed weevil</name>
    <dbReference type="NCBI Taxonomy" id="467358"/>
    <lineage>
        <taxon>Eukaryota</taxon>
        <taxon>Metazoa</taxon>
        <taxon>Ecdysozoa</taxon>
        <taxon>Arthropoda</taxon>
        <taxon>Hexapoda</taxon>
        <taxon>Insecta</taxon>
        <taxon>Pterygota</taxon>
        <taxon>Neoptera</taxon>
        <taxon>Endopterygota</taxon>
        <taxon>Coleoptera</taxon>
        <taxon>Polyphaga</taxon>
        <taxon>Cucujiformia</taxon>
        <taxon>Curculionidae</taxon>
        <taxon>Ceutorhynchinae</taxon>
        <taxon>Ceutorhynchus</taxon>
    </lineage>
</organism>
<evidence type="ECO:0000256" key="9">
    <source>
        <dbReference type="ARBA" id="ARBA00023224"/>
    </source>
</evidence>
<evidence type="ECO:0000256" key="1">
    <source>
        <dbReference type="ARBA" id="ARBA00004651"/>
    </source>
</evidence>